<protein>
    <recommendedName>
        <fullName evidence="3">F-box domain-containing protein</fullName>
    </recommendedName>
</protein>
<evidence type="ECO:0000313" key="1">
    <source>
        <dbReference type="EMBL" id="KXS14504.1"/>
    </source>
</evidence>
<keyword evidence="2" id="KW-1185">Reference proteome</keyword>
<accession>A0A139AD43</accession>
<dbReference type="Proteomes" id="UP000070544">
    <property type="component" value="Unassembled WGS sequence"/>
</dbReference>
<evidence type="ECO:0008006" key="3">
    <source>
        <dbReference type="Google" id="ProtNLM"/>
    </source>
</evidence>
<gene>
    <name evidence="1" type="ORF">M427DRAFT_57421</name>
</gene>
<name>A0A139AD43_GONPJ</name>
<dbReference type="EMBL" id="KQ965768">
    <property type="protein sequence ID" value="KXS14504.1"/>
    <property type="molecule type" value="Genomic_DNA"/>
</dbReference>
<proteinExistence type="predicted"/>
<reference evidence="1 2" key="1">
    <citation type="journal article" date="2015" name="Genome Biol. Evol.">
        <title>Phylogenomic analyses indicate that early fungi evolved digesting cell walls of algal ancestors of land plants.</title>
        <authorList>
            <person name="Chang Y."/>
            <person name="Wang S."/>
            <person name="Sekimoto S."/>
            <person name="Aerts A.L."/>
            <person name="Choi C."/>
            <person name="Clum A."/>
            <person name="LaButti K.M."/>
            <person name="Lindquist E.A."/>
            <person name="Yee Ngan C."/>
            <person name="Ohm R.A."/>
            <person name="Salamov A.A."/>
            <person name="Grigoriev I.V."/>
            <person name="Spatafora J.W."/>
            <person name="Berbee M.L."/>
        </authorList>
    </citation>
    <scope>NUCLEOTIDE SEQUENCE [LARGE SCALE GENOMIC DNA]</scope>
    <source>
        <strain evidence="1 2">JEL478</strain>
    </source>
</reference>
<organism evidence="1 2">
    <name type="scientific">Gonapodya prolifera (strain JEL478)</name>
    <name type="common">Monoblepharis prolifera</name>
    <dbReference type="NCBI Taxonomy" id="1344416"/>
    <lineage>
        <taxon>Eukaryota</taxon>
        <taxon>Fungi</taxon>
        <taxon>Fungi incertae sedis</taxon>
        <taxon>Chytridiomycota</taxon>
        <taxon>Chytridiomycota incertae sedis</taxon>
        <taxon>Monoblepharidomycetes</taxon>
        <taxon>Monoblepharidales</taxon>
        <taxon>Gonapodyaceae</taxon>
        <taxon>Gonapodya</taxon>
    </lineage>
</organism>
<evidence type="ECO:0000313" key="2">
    <source>
        <dbReference type="Proteomes" id="UP000070544"/>
    </source>
</evidence>
<dbReference type="AlphaFoldDB" id="A0A139AD43"/>
<sequence>MKLSPLEVHEIVFALCDSVSAWSLSCVSRQLQSLSRRPSTSKDHPLLGAESLGRPDRFRDERIIGGDAAIVGQ</sequence>